<keyword evidence="1" id="KW-0472">Membrane</keyword>
<dbReference type="EMBL" id="NPBH01000078">
    <property type="protein sequence ID" value="PAE06399.1"/>
    <property type="molecule type" value="Genomic_DNA"/>
</dbReference>
<comment type="caution">
    <text evidence="2">The sequence shown here is derived from an EMBL/GenBank/DDBJ whole genome shotgun (WGS) entry which is preliminary data.</text>
</comment>
<feature type="transmembrane region" description="Helical" evidence="1">
    <location>
        <begin position="15"/>
        <end position="36"/>
    </location>
</feature>
<keyword evidence="1" id="KW-1133">Transmembrane helix</keyword>
<evidence type="ECO:0000313" key="2">
    <source>
        <dbReference type="EMBL" id="PAE06399.1"/>
    </source>
</evidence>
<sequence>MFFLLTDKSLSVVDYFQMLGAIGTLAAALFAMITTIQNRKANKQIEFERHMMVKPSYRIQSTSEQRTEKIIKINAINIGYHRTMNQIAGEWNGTPGVNVSVKEVIRKGNNEQNNIDIEIIMNCSDCTEKKIEGTLSIIYTNILGKQYTESVPIEAENIFNEYAEEEFLILKEGLTKQYFL</sequence>
<gene>
    <name evidence="2" type="ORF">CHI12_16625</name>
</gene>
<evidence type="ECO:0000256" key="1">
    <source>
        <dbReference type="SAM" id="Phobius"/>
    </source>
</evidence>
<name>A0A268H960_9BACI</name>
<keyword evidence="1" id="KW-0812">Transmembrane</keyword>
<protein>
    <submittedName>
        <fullName evidence="2">Uncharacterized protein</fullName>
    </submittedName>
</protein>
<dbReference type="RefSeq" id="WP_095272765.1">
    <property type="nucleotide sequence ID" value="NZ_NPBH01000078.1"/>
</dbReference>
<evidence type="ECO:0000313" key="3">
    <source>
        <dbReference type="Proteomes" id="UP000216475"/>
    </source>
</evidence>
<accession>A0A268H960</accession>
<proteinExistence type="predicted"/>
<reference evidence="2 3" key="1">
    <citation type="submission" date="2017-07" db="EMBL/GenBank/DDBJ databases">
        <title>Isolation and whole genome analysis of endospore-forming bacteria from heroin.</title>
        <authorList>
            <person name="Kalinowski J."/>
            <person name="Ahrens B."/>
            <person name="Al-Dilaimi A."/>
            <person name="Winkler A."/>
            <person name="Wibberg D."/>
            <person name="Schleenbecker U."/>
            <person name="Ruckert C."/>
            <person name="Wolfel R."/>
            <person name="Grass G."/>
        </authorList>
    </citation>
    <scope>NUCLEOTIDE SEQUENCE [LARGE SCALE GENOMIC DNA]</scope>
    <source>
        <strain evidence="2 3">7509</strain>
    </source>
</reference>
<organism evidence="2 3">
    <name type="scientific">Terribacillus saccharophilus</name>
    <dbReference type="NCBI Taxonomy" id="361277"/>
    <lineage>
        <taxon>Bacteria</taxon>
        <taxon>Bacillati</taxon>
        <taxon>Bacillota</taxon>
        <taxon>Bacilli</taxon>
        <taxon>Bacillales</taxon>
        <taxon>Bacillaceae</taxon>
        <taxon>Terribacillus</taxon>
    </lineage>
</organism>
<dbReference type="AlphaFoldDB" id="A0A268H960"/>
<dbReference type="Proteomes" id="UP000216475">
    <property type="component" value="Unassembled WGS sequence"/>
</dbReference>